<sequence length="348" mass="39851">MKYLNYSVEDFIADPYFQEGISGNNESAAAFWATWAQDHPEKQPEMEEAARFLKQLQFKTSDLSSEEFLEIWDDILTNRDIPRYKLSPASPNRRRYWFSAAAVLLILSMTGAIFFLQDSLWPSTTVVQTEYSDTREVKLPDGSLAILNSNSQLRFKDHWQEDEVREVILEGEAYFSVKHTQQHQKFIVHSGDLIIEVLGTEFNVNNRRGDNKVMLEKGRVRLDMTQLPDVTATSTQQPLSLVMEPGELVQVSSSADVSRKIVNPEQYSSWTKNQLIFDNTSLAEIIKMIEDNYGYAVYTKGLDINELRFSGELHSRDLNLLLSFLSEAFNLQISTTDKKIILAKNNAP</sequence>
<keyword evidence="1" id="KW-0472">Membrane</keyword>
<evidence type="ECO:0000313" key="4">
    <source>
        <dbReference type="EMBL" id="WKN37274.1"/>
    </source>
</evidence>
<dbReference type="Pfam" id="PF04773">
    <property type="entry name" value="FecR"/>
    <property type="match status" value="1"/>
</dbReference>
<evidence type="ECO:0000259" key="3">
    <source>
        <dbReference type="Pfam" id="PF16344"/>
    </source>
</evidence>
<feature type="domain" description="FecR protein" evidence="2">
    <location>
        <begin position="126"/>
        <end position="221"/>
    </location>
</feature>
<name>A0AA49GTG3_9BACT</name>
<proteinExistence type="predicted"/>
<feature type="domain" description="Protein FecR C-terminal" evidence="3">
    <location>
        <begin position="275"/>
        <end position="342"/>
    </location>
</feature>
<feature type="transmembrane region" description="Helical" evidence="1">
    <location>
        <begin position="96"/>
        <end position="116"/>
    </location>
</feature>
<dbReference type="PIRSF" id="PIRSF018266">
    <property type="entry name" value="FecR"/>
    <property type="match status" value="1"/>
</dbReference>
<evidence type="ECO:0000256" key="1">
    <source>
        <dbReference type="SAM" id="Phobius"/>
    </source>
</evidence>
<reference evidence="4" key="2">
    <citation type="journal article" date="2024" name="Antonie Van Leeuwenhoek">
        <title>Roseihalotalea indica gen. nov., sp. nov., a halophilic Bacteroidetes from mesopelagic Southwest Indian Ocean with higher carbohydrate metabolic potential.</title>
        <authorList>
            <person name="Chen B."/>
            <person name="Zhang M."/>
            <person name="Lin D."/>
            <person name="Ye J."/>
            <person name="Tang K."/>
        </authorList>
    </citation>
    <scope>NUCLEOTIDE SEQUENCE</scope>
    <source>
        <strain evidence="4">TK19036</strain>
    </source>
</reference>
<organism evidence="4">
    <name type="scientific">Roseihalotalea indica</name>
    <dbReference type="NCBI Taxonomy" id="2867963"/>
    <lineage>
        <taxon>Bacteria</taxon>
        <taxon>Pseudomonadati</taxon>
        <taxon>Bacteroidota</taxon>
        <taxon>Cytophagia</taxon>
        <taxon>Cytophagales</taxon>
        <taxon>Catalimonadaceae</taxon>
        <taxon>Roseihalotalea</taxon>
    </lineage>
</organism>
<dbReference type="EMBL" id="CP120682">
    <property type="protein sequence ID" value="WKN37274.1"/>
    <property type="molecule type" value="Genomic_DNA"/>
</dbReference>
<dbReference type="AlphaFoldDB" id="A0AA49GTG3"/>
<dbReference type="GO" id="GO:0016989">
    <property type="term" value="F:sigma factor antagonist activity"/>
    <property type="evidence" value="ECO:0007669"/>
    <property type="project" value="TreeGrafter"/>
</dbReference>
<dbReference type="Gene3D" id="3.55.50.30">
    <property type="match status" value="1"/>
</dbReference>
<dbReference type="Gene3D" id="2.60.120.1440">
    <property type="match status" value="1"/>
</dbReference>
<dbReference type="InterPro" id="IPR032508">
    <property type="entry name" value="FecR_C"/>
</dbReference>
<reference evidence="4" key="1">
    <citation type="journal article" date="2023" name="Comput. Struct. Biotechnol. J.">
        <title>Discovery of a novel marine Bacteroidetes with a rich repertoire of carbohydrate-active enzymes.</title>
        <authorList>
            <person name="Chen B."/>
            <person name="Liu G."/>
            <person name="Chen Q."/>
            <person name="Wang H."/>
            <person name="Liu L."/>
            <person name="Tang K."/>
        </authorList>
    </citation>
    <scope>NUCLEOTIDE SEQUENCE</scope>
    <source>
        <strain evidence="4">TK19036</strain>
    </source>
</reference>
<keyword evidence="1" id="KW-0812">Transmembrane</keyword>
<keyword evidence="1" id="KW-1133">Transmembrane helix</keyword>
<dbReference type="Pfam" id="PF16344">
    <property type="entry name" value="FecR_C"/>
    <property type="match status" value="1"/>
</dbReference>
<dbReference type="InterPro" id="IPR012373">
    <property type="entry name" value="Ferrdict_sens_TM"/>
</dbReference>
<dbReference type="PANTHER" id="PTHR30273">
    <property type="entry name" value="PERIPLASMIC SIGNAL SENSOR AND SIGMA FACTOR ACTIVATOR FECR-RELATED"/>
    <property type="match status" value="1"/>
</dbReference>
<evidence type="ECO:0000259" key="2">
    <source>
        <dbReference type="Pfam" id="PF04773"/>
    </source>
</evidence>
<dbReference type="PANTHER" id="PTHR30273:SF2">
    <property type="entry name" value="PROTEIN FECR"/>
    <property type="match status" value="1"/>
</dbReference>
<gene>
    <name evidence="4" type="ORF">K4G66_00945</name>
</gene>
<protein>
    <submittedName>
        <fullName evidence="4">FecR domain-containing protein</fullName>
    </submittedName>
</protein>
<dbReference type="InterPro" id="IPR006860">
    <property type="entry name" value="FecR"/>
</dbReference>
<accession>A0AA49GTG3</accession>